<evidence type="ECO:0000313" key="5">
    <source>
        <dbReference type="Proteomes" id="UP001530400"/>
    </source>
</evidence>
<dbReference type="InterPro" id="IPR009071">
    <property type="entry name" value="HMG_box_dom"/>
</dbReference>
<protein>
    <recommendedName>
        <fullName evidence="3">HMG box domain-containing protein</fullName>
    </recommendedName>
</protein>
<dbReference type="InterPro" id="IPR050342">
    <property type="entry name" value="HMGB"/>
</dbReference>
<sequence>MDANHNTNGTSSHNDSSLQAKLNEIKRTDKGAKHKDGRPLRPLSACNIFFQMERNRITKEQANPDAKHASGAFANLTNTILARWKNIDGALKIELDAKAKLDKERYNREVDVWKANMLRIAEEAASKAAASSADVAEEAPARDGNLDSVALSESTLDSIANSKDGRRSITVKPGAVIPPLPFKVTRGRGRGSSNNVVGVRPLVANHETGLPLVTPVQSRPSLQQAFQAHAKKH</sequence>
<keyword evidence="2" id="KW-0539">Nucleus</keyword>
<dbReference type="GO" id="GO:0005634">
    <property type="term" value="C:nucleus"/>
    <property type="evidence" value="ECO:0007669"/>
    <property type="project" value="UniProtKB-UniRule"/>
</dbReference>
<reference evidence="4 5" key="1">
    <citation type="submission" date="2024-10" db="EMBL/GenBank/DDBJ databases">
        <title>Updated reference genomes for cyclostephanoid diatoms.</title>
        <authorList>
            <person name="Roberts W.R."/>
            <person name="Alverson A.J."/>
        </authorList>
    </citation>
    <scope>NUCLEOTIDE SEQUENCE [LARGE SCALE GENOMIC DNA]</scope>
    <source>
        <strain evidence="4 5">AJA010-31</strain>
    </source>
</reference>
<dbReference type="Pfam" id="PF09011">
    <property type="entry name" value="HMG_box_2"/>
    <property type="match status" value="1"/>
</dbReference>
<dbReference type="SMART" id="SM00398">
    <property type="entry name" value="HMG"/>
    <property type="match status" value="1"/>
</dbReference>
<dbReference type="PANTHER" id="PTHR48112:SF15">
    <property type="entry name" value="HMG BOX DOMAIN-CONTAINING PROTEIN"/>
    <property type="match status" value="1"/>
</dbReference>
<dbReference type="Gene3D" id="1.10.30.10">
    <property type="entry name" value="High mobility group box domain"/>
    <property type="match status" value="1"/>
</dbReference>
<evidence type="ECO:0000259" key="3">
    <source>
        <dbReference type="PROSITE" id="PS50118"/>
    </source>
</evidence>
<keyword evidence="5" id="KW-1185">Reference proteome</keyword>
<dbReference type="GO" id="GO:0003677">
    <property type="term" value="F:DNA binding"/>
    <property type="evidence" value="ECO:0007669"/>
    <property type="project" value="UniProtKB-UniRule"/>
</dbReference>
<keyword evidence="1 2" id="KW-0238">DNA-binding</keyword>
<dbReference type="Proteomes" id="UP001530400">
    <property type="component" value="Unassembled WGS sequence"/>
</dbReference>
<dbReference type="AlphaFoldDB" id="A0ABD3QFI6"/>
<dbReference type="PANTHER" id="PTHR48112">
    <property type="entry name" value="HIGH MOBILITY GROUP PROTEIN DSP1"/>
    <property type="match status" value="1"/>
</dbReference>
<feature type="domain" description="HMG box" evidence="3">
    <location>
        <begin position="39"/>
        <end position="114"/>
    </location>
</feature>
<comment type="caution">
    <text evidence="4">The sequence shown here is derived from an EMBL/GenBank/DDBJ whole genome shotgun (WGS) entry which is preliminary data.</text>
</comment>
<gene>
    <name evidence="4" type="ORF">ACHAWO_013039</name>
</gene>
<proteinExistence type="predicted"/>
<dbReference type="SUPFAM" id="SSF47095">
    <property type="entry name" value="HMG-box"/>
    <property type="match status" value="1"/>
</dbReference>
<evidence type="ECO:0000256" key="1">
    <source>
        <dbReference type="ARBA" id="ARBA00023125"/>
    </source>
</evidence>
<dbReference type="InterPro" id="IPR036910">
    <property type="entry name" value="HMG_box_dom_sf"/>
</dbReference>
<organism evidence="4 5">
    <name type="scientific">Cyclotella atomus</name>
    <dbReference type="NCBI Taxonomy" id="382360"/>
    <lineage>
        <taxon>Eukaryota</taxon>
        <taxon>Sar</taxon>
        <taxon>Stramenopiles</taxon>
        <taxon>Ochrophyta</taxon>
        <taxon>Bacillariophyta</taxon>
        <taxon>Coscinodiscophyceae</taxon>
        <taxon>Thalassiosirophycidae</taxon>
        <taxon>Stephanodiscales</taxon>
        <taxon>Stephanodiscaceae</taxon>
        <taxon>Cyclotella</taxon>
    </lineage>
</organism>
<dbReference type="EMBL" id="JALLPJ020000201">
    <property type="protein sequence ID" value="KAL3798922.1"/>
    <property type="molecule type" value="Genomic_DNA"/>
</dbReference>
<dbReference type="PROSITE" id="PS50118">
    <property type="entry name" value="HMG_BOX_2"/>
    <property type="match status" value="1"/>
</dbReference>
<evidence type="ECO:0000313" key="4">
    <source>
        <dbReference type="EMBL" id="KAL3798922.1"/>
    </source>
</evidence>
<accession>A0ABD3QFI6</accession>
<feature type="DNA-binding region" description="HMG box" evidence="2">
    <location>
        <begin position="39"/>
        <end position="114"/>
    </location>
</feature>
<evidence type="ECO:0000256" key="2">
    <source>
        <dbReference type="PROSITE-ProRule" id="PRU00267"/>
    </source>
</evidence>
<name>A0ABD3QFI6_9STRA</name>